<dbReference type="GO" id="GO:0016301">
    <property type="term" value="F:kinase activity"/>
    <property type="evidence" value="ECO:0007669"/>
    <property type="project" value="UniProtKB-KW"/>
</dbReference>
<keyword evidence="3" id="KW-0808">Transferase</keyword>
<evidence type="ECO:0000256" key="5">
    <source>
        <dbReference type="ARBA" id="ARBA00022741"/>
    </source>
</evidence>
<accession>A0A239KRF8</accession>
<dbReference type="PANTHER" id="PTHR12358:SF106">
    <property type="entry name" value="LIPID KINASE YEGS"/>
    <property type="match status" value="1"/>
</dbReference>
<keyword evidence="14" id="KW-1185">Reference proteome</keyword>
<evidence type="ECO:0000256" key="4">
    <source>
        <dbReference type="ARBA" id="ARBA00022723"/>
    </source>
</evidence>
<evidence type="ECO:0000256" key="9">
    <source>
        <dbReference type="ARBA" id="ARBA00023098"/>
    </source>
</evidence>
<evidence type="ECO:0000256" key="2">
    <source>
        <dbReference type="ARBA" id="ARBA00022516"/>
    </source>
</evidence>
<evidence type="ECO:0000259" key="12">
    <source>
        <dbReference type="PROSITE" id="PS50146"/>
    </source>
</evidence>
<reference evidence="14" key="1">
    <citation type="submission" date="2017-06" db="EMBL/GenBank/DDBJ databases">
        <authorList>
            <person name="Varghese N."/>
            <person name="Submissions S."/>
        </authorList>
    </citation>
    <scope>NUCLEOTIDE SEQUENCE [LARGE SCALE GENOMIC DNA]</scope>
    <source>
        <strain evidence="14">NKM1</strain>
    </source>
</reference>
<name>A0A239KRF8_9BACT</name>
<dbReference type="InterPro" id="IPR045540">
    <property type="entry name" value="YegS/DAGK_C"/>
</dbReference>
<dbReference type="SMART" id="SM00046">
    <property type="entry name" value="DAGKc"/>
    <property type="match status" value="1"/>
</dbReference>
<evidence type="ECO:0000256" key="10">
    <source>
        <dbReference type="ARBA" id="ARBA00023209"/>
    </source>
</evidence>
<dbReference type="GO" id="GO:0005524">
    <property type="term" value="F:ATP binding"/>
    <property type="evidence" value="ECO:0007669"/>
    <property type="project" value="UniProtKB-KW"/>
</dbReference>
<keyword evidence="8" id="KW-0460">Magnesium</keyword>
<dbReference type="InterPro" id="IPR050187">
    <property type="entry name" value="Lipid_Phosphate_FormReg"/>
</dbReference>
<comment type="cofactor">
    <cofactor evidence="1">
        <name>Mg(2+)</name>
        <dbReference type="ChEBI" id="CHEBI:18420"/>
    </cofactor>
</comment>
<dbReference type="Proteomes" id="UP000198432">
    <property type="component" value="Unassembled WGS sequence"/>
</dbReference>
<dbReference type="Pfam" id="PF00781">
    <property type="entry name" value="DAGK_cat"/>
    <property type="match status" value="1"/>
</dbReference>
<dbReference type="Gene3D" id="2.60.200.40">
    <property type="match status" value="1"/>
</dbReference>
<evidence type="ECO:0000256" key="8">
    <source>
        <dbReference type="ARBA" id="ARBA00022842"/>
    </source>
</evidence>
<dbReference type="NCBIfam" id="TIGR00147">
    <property type="entry name" value="YegS/Rv2252/BmrU family lipid kinase"/>
    <property type="match status" value="1"/>
</dbReference>
<keyword evidence="5" id="KW-0547">Nucleotide-binding</keyword>
<keyword evidence="7" id="KW-0067">ATP-binding</keyword>
<keyword evidence="9" id="KW-0443">Lipid metabolism</keyword>
<sequence length="294" mass="32162">MTKRTPIRFIINPTSGPKSRVDVPACIQKHLDLAFFEHEIVFTEYAGHATQLAQEAAAAACKIVVAVGGDGTVNEVAQGLLYTDTALGILPKGSGNGLARHLEVPMKIEGALQVLNQGHIRTIDSGHINKHPFFTTAGIGFDAYISSVFAGNKKRGLQTYLELVLKEVLTYKHQTVKASINGNELDTDCYVMAFANAAQYGNNAYVAPMADIQDGLLDVCLVRQMDLIKALHLSYSMLTRQLANEDSAEYFQTKHVQVKTEEPMLFHADGEFKGKSTSFEVHVEPQSLKVVTPL</sequence>
<keyword evidence="6 13" id="KW-0418">Kinase</keyword>
<gene>
    <name evidence="13" type="ORF">SAMN06296052_13065</name>
</gene>
<dbReference type="Pfam" id="PF19279">
    <property type="entry name" value="YegS_C"/>
    <property type="match status" value="1"/>
</dbReference>
<keyword evidence="11" id="KW-1208">Phospholipid metabolism</keyword>
<evidence type="ECO:0000256" key="6">
    <source>
        <dbReference type="ARBA" id="ARBA00022777"/>
    </source>
</evidence>
<keyword evidence="10" id="KW-0594">Phospholipid biosynthesis</keyword>
<dbReference type="PROSITE" id="PS50146">
    <property type="entry name" value="DAGK"/>
    <property type="match status" value="1"/>
</dbReference>
<evidence type="ECO:0000256" key="1">
    <source>
        <dbReference type="ARBA" id="ARBA00001946"/>
    </source>
</evidence>
<evidence type="ECO:0000256" key="3">
    <source>
        <dbReference type="ARBA" id="ARBA00022679"/>
    </source>
</evidence>
<dbReference type="SUPFAM" id="SSF111331">
    <property type="entry name" value="NAD kinase/diacylglycerol kinase-like"/>
    <property type="match status" value="1"/>
</dbReference>
<dbReference type="InterPro" id="IPR017438">
    <property type="entry name" value="ATP-NAD_kinase_N"/>
</dbReference>
<dbReference type="PANTHER" id="PTHR12358">
    <property type="entry name" value="SPHINGOSINE KINASE"/>
    <property type="match status" value="1"/>
</dbReference>
<proteinExistence type="predicted"/>
<keyword evidence="2" id="KW-0444">Lipid biosynthesis</keyword>
<keyword evidence="4" id="KW-0479">Metal-binding</keyword>
<dbReference type="GO" id="GO:0008654">
    <property type="term" value="P:phospholipid biosynthetic process"/>
    <property type="evidence" value="ECO:0007669"/>
    <property type="project" value="UniProtKB-KW"/>
</dbReference>
<evidence type="ECO:0000256" key="11">
    <source>
        <dbReference type="ARBA" id="ARBA00023264"/>
    </source>
</evidence>
<feature type="domain" description="DAGKc" evidence="12">
    <location>
        <begin position="2"/>
        <end position="132"/>
    </location>
</feature>
<dbReference type="InterPro" id="IPR016064">
    <property type="entry name" value="NAD/diacylglycerol_kinase_sf"/>
</dbReference>
<protein>
    <submittedName>
        <fullName evidence="13">Lipid kinase, YegS/Rv2252/BmrU family</fullName>
    </submittedName>
</protein>
<evidence type="ECO:0000313" key="13">
    <source>
        <dbReference type="EMBL" id="SNT20258.1"/>
    </source>
</evidence>
<organism evidence="13 14">
    <name type="scientific">Pontibacter ummariensis</name>
    <dbReference type="NCBI Taxonomy" id="1610492"/>
    <lineage>
        <taxon>Bacteria</taxon>
        <taxon>Pseudomonadati</taxon>
        <taxon>Bacteroidota</taxon>
        <taxon>Cytophagia</taxon>
        <taxon>Cytophagales</taxon>
        <taxon>Hymenobacteraceae</taxon>
        <taxon>Pontibacter</taxon>
    </lineage>
</organism>
<dbReference type="OrthoDB" id="9786026at2"/>
<evidence type="ECO:0000256" key="7">
    <source>
        <dbReference type="ARBA" id="ARBA00022840"/>
    </source>
</evidence>
<dbReference type="RefSeq" id="WP_089321469.1">
    <property type="nucleotide sequence ID" value="NZ_FZOQ01000030.1"/>
</dbReference>
<dbReference type="GO" id="GO:0046872">
    <property type="term" value="F:metal ion binding"/>
    <property type="evidence" value="ECO:0007669"/>
    <property type="project" value="UniProtKB-KW"/>
</dbReference>
<evidence type="ECO:0000313" key="14">
    <source>
        <dbReference type="Proteomes" id="UP000198432"/>
    </source>
</evidence>
<dbReference type="InterPro" id="IPR005218">
    <property type="entry name" value="Diacylglycerol/lipid_kinase"/>
</dbReference>
<dbReference type="Gene3D" id="3.40.50.10330">
    <property type="entry name" value="Probable inorganic polyphosphate/atp-NAD kinase, domain 1"/>
    <property type="match status" value="1"/>
</dbReference>
<dbReference type="EMBL" id="FZOQ01000030">
    <property type="protein sequence ID" value="SNT20258.1"/>
    <property type="molecule type" value="Genomic_DNA"/>
</dbReference>
<dbReference type="InterPro" id="IPR001206">
    <property type="entry name" value="Diacylglycerol_kinase_cat_dom"/>
</dbReference>
<dbReference type="GO" id="GO:0005886">
    <property type="term" value="C:plasma membrane"/>
    <property type="evidence" value="ECO:0007669"/>
    <property type="project" value="TreeGrafter"/>
</dbReference>
<dbReference type="AlphaFoldDB" id="A0A239KRF8"/>